<proteinExistence type="inferred from homology"/>
<evidence type="ECO:0000256" key="9">
    <source>
        <dbReference type="ARBA" id="ARBA00022982"/>
    </source>
</evidence>
<dbReference type="AlphaFoldDB" id="A0A7S1QIF3"/>
<dbReference type="InterPro" id="IPR008698">
    <property type="entry name" value="NDUB7"/>
</dbReference>
<accession>A0A7S1QIF3</accession>
<dbReference type="EMBL" id="HBGF01040078">
    <property type="protein sequence ID" value="CAD9139363.1"/>
    <property type="molecule type" value="Transcribed_RNA"/>
</dbReference>
<keyword evidence="6" id="KW-0813">Transport</keyword>
<evidence type="ECO:0000256" key="4">
    <source>
        <dbReference type="ARBA" id="ARBA00008006"/>
    </source>
</evidence>
<evidence type="ECO:0000256" key="7">
    <source>
        <dbReference type="ARBA" id="ARBA00022660"/>
    </source>
</evidence>
<feature type="region of interest" description="Disordered" evidence="13">
    <location>
        <begin position="214"/>
        <end position="241"/>
    </location>
</feature>
<evidence type="ECO:0000256" key="3">
    <source>
        <dbReference type="ARBA" id="ARBA00004637"/>
    </source>
</evidence>
<comment type="function">
    <text evidence="1">Accessory subunit of the mitochondrial membrane respiratory chain NADH dehydrogenase (Complex I), that is believed not to be involved in catalysis. Complex I functions in the transfer of electrons from NADH to the respiratory chain. The immediate electron acceptor for the enzyme is believed to be ubiquinone.</text>
</comment>
<evidence type="ECO:0000256" key="8">
    <source>
        <dbReference type="ARBA" id="ARBA00022792"/>
    </source>
</evidence>
<keyword evidence="11" id="KW-0472">Membrane</keyword>
<keyword evidence="12" id="KW-1015">Disulfide bond</keyword>
<dbReference type="PANTHER" id="PTHR20900:SF0">
    <property type="entry name" value="NADH DEHYDROGENASE [UBIQUINONE] 1 BETA SUBCOMPLEX SUBUNIT 7"/>
    <property type="match status" value="1"/>
</dbReference>
<evidence type="ECO:0000313" key="14">
    <source>
        <dbReference type="EMBL" id="CAD9139363.1"/>
    </source>
</evidence>
<organism evidence="14">
    <name type="scientific">Neobodo designis</name>
    <name type="common">Flagellated protozoan</name>
    <name type="synonym">Bodo designis</name>
    <dbReference type="NCBI Taxonomy" id="312471"/>
    <lineage>
        <taxon>Eukaryota</taxon>
        <taxon>Discoba</taxon>
        <taxon>Euglenozoa</taxon>
        <taxon>Kinetoplastea</taxon>
        <taxon>Metakinetoplastina</taxon>
        <taxon>Neobodonida</taxon>
        <taxon>Neobodo</taxon>
    </lineage>
</organism>
<evidence type="ECO:0000256" key="11">
    <source>
        <dbReference type="ARBA" id="ARBA00023136"/>
    </source>
</evidence>
<reference evidence="14" key="1">
    <citation type="submission" date="2021-01" db="EMBL/GenBank/DDBJ databases">
        <authorList>
            <person name="Corre E."/>
            <person name="Pelletier E."/>
            <person name="Niang G."/>
            <person name="Scheremetjew M."/>
            <person name="Finn R."/>
            <person name="Kale V."/>
            <person name="Holt S."/>
            <person name="Cochrane G."/>
            <person name="Meng A."/>
            <person name="Brown T."/>
            <person name="Cohen L."/>
        </authorList>
    </citation>
    <scope>NUCLEOTIDE SEQUENCE</scope>
    <source>
        <strain evidence="14">CCAP 1951/1</strain>
    </source>
</reference>
<evidence type="ECO:0000256" key="6">
    <source>
        <dbReference type="ARBA" id="ARBA00022448"/>
    </source>
</evidence>
<comment type="similarity">
    <text evidence="4">Belongs to the complex I NDUFB7 subunit family.</text>
</comment>
<keyword evidence="9" id="KW-0249">Electron transport</keyword>
<dbReference type="GO" id="GO:0005743">
    <property type="term" value="C:mitochondrial inner membrane"/>
    <property type="evidence" value="ECO:0007669"/>
    <property type="project" value="UniProtKB-SubCell"/>
</dbReference>
<evidence type="ECO:0000256" key="2">
    <source>
        <dbReference type="ARBA" id="ARBA00004569"/>
    </source>
</evidence>
<dbReference type="Pfam" id="PF05676">
    <property type="entry name" value="NDUF_B7"/>
    <property type="match status" value="1"/>
</dbReference>
<evidence type="ECO:0000256" key="5">
    <source>
        <dbReference type="ARBA" id="ARBA00018677"/>
    </source>
</evidence>
<dbReference type="GO" id="GO:0005758">
    <property type="term" value="C:mitochondrial intermembrane space"/>
    <property type="evidence" value="ECO:0007669"/>
    <property type="project" value="UniProtKB-SubCell"/>
</dbReference>
<keyword evidence="8" id="KW-0999">Mitochondrion inner membrane</keyword>
<gene>
    <name evidence="14" type="ORF">NDES1114_LOCUS26805</name>
</gene>
<keyword evidence="10" id="KW-0496">Mitochondrion</keyword>
<dbReference type="PANTHER" id="PTHR20900">
    <property type="entry name" value="NADH:UBIQUINONE OXIDOREDUCTASE B18-LIKE SUBUNIT"/>
    <property type="match status" value="1"/>
</dbReference>
<protein>
    <recommendedName>
        <fullName evidence="5">NADH dehydrogenase [ubiquinone] 1 beta subcomplex subunit 7</fullName>
    </recommendedName>
</protein>
<keyword evidence="7" id="KW-0679">Respiratory chain</keyword>
<evidence type="ECO:0000256" key="10">
    <source>
        <dbReference type="ARBA" id="ARBA00023128"/>
    </source>
</evidence>
<evidence type="ECO:0000256" key="1">
    <source>
        <dbReference type="ARBA" id="ARBA00003195"/>
    </source>
</evidence>
<sequence length="241" mass="28609">MTEYLKDLERWKPGEPHPPLNLGAFDNPLLWNMLDPYGADRPHQNRPSSVSRTYLEMQQVPLIYRDHCAHRFIPWMKCIRNMRAMVPVSPHCHEFESSWQECRQYERYRSQLLKEKFMELTKDYTKEDQRFFPDQQYISLPWTFHSHYWAFAASARLAGFDDADPSNPVMNKEPNRAMMRAEFNPSNFEKRWMTSAHGLKLFDQAQVKEELPDYPLPEESKVPPGFYDKPLHFNPGAKPAQ</sequence>
<name>A0A7S1QIF3_NEODS</name>
<evidence type="ECO:0000256" key="13">
    <source>
        <dbReference type="SAM" id="MobiDB-lite"/>
    </source>
</evidence>
<evidence type="ECO:0000256" key="12">
    <source>
        <dbReference type="ARBA" id="ARBA00023157"/>
    </source>
</evidence>
<comment type="subcellular location">
    <subcellularLocation>
        <location evidence="3">Mitochondrion inner membrane</location>
        <topology evidence="3">Peripheral membrane protein</topology>
    </subcellularLocation>
    <subcellularLocation>
        <location evidence="2">Mitochondrion intermembrane space</location>
    </subcellularLocation>
</comment>